<feature type="transmembrane region" description="Helical" evidence="2">
    <location>
        <begin position="305"/>
        <end position="328"/>
    </location>
</feature>
<comment type="caution">
    <text evidence="3">The sequence shown here is derived from an EMBL/GenBank/DDBJ whole genome shotgun (WGS) entry which is preliminary data.</text>
</comment>
<gene>
    <name evidence="3" type="ORF">RUM43_011768</name>
</gene>
<dbReference type="AlphaFoldDB" id="A0AAN8PJS5"/>
<feature type="region of interest" description="Disordered" evidence="1">
    <location>
        <begin position="17"/>
        <end position="41"/>
    </location>
</feature>
<keyword evidence="2" id="KW-0472">Membrane</keyword>
<feature type="compositionally biased region" description="Basic and acidic residues" evidence="1">
    <location>
        <begin position="88"/>
        <end position="107"/>
    </location>
</feature>
<dbReference type="PANTHER" id="PTHR20992">
    <property type="entry name" value="AT15442P-RELATED"/>
    <property type="match status" value="1"/>
</dbReference>
<dbReference type="PANTHER" id="PTHR20992:SF9">
    <property type="entry name" value="AT15442P-RELATED"/>
    <property type="match status" value="1"/>
</dbReference>
<proteinExistence type="predicted"/>
<accession>A0AAN8PJS5</accession>
<dbReference type="EMBL" id="JAWJWE010000005">
    <property type="protein sequence ID" value="KAK6634368.1"/>
    <property type="molecule type" value="Genomic_DNA"/>
</dbReference>
<dbReference type="InterPro" id="IPR005240">
    <property type="entry name" value="DUF389"/>
</dbReference>
<keyword evidence="2" id="KW-1133">Transmembrane helix</keyword>
<feature type="compositionally biased region" description="Basic and acidic residues" evidence="1">
    <location>
        <begin position="17"/>
        <end position="29"/>
    </location>
</feature>
<dbReference type="Proteomes" id="UP001372834">
    <property type="component" value="Unassembled WGS sequence"/>
</dbReference>
<organism evidence="3 4">
    <name type="scientific">Polyplax serrata</name>
    <name type="common">Common mouse louse</name>
    <dbReference type="NCBI Taxonomy" id="468196"/>
    <lineage>
        <taxon>Eukaryota</taxon>
        <taxon>Metazoa</taxon>
        <taxon>Ecdysozoa</taxon>
        <taxon>Arthropoda</taxon>
        <taxon>Hexapoda</taxon>
        <taxon>Insecta</taxon>
        <taxon>Pterygota</taxon>
        <taxon>Neoptera</taxon>
        <taxon>Paraneoptera</taxon>
        <taxon>Psocodea</taxon>
        <taxon>Troctomorpha</taxon>
        <taxon>Phthiraptera</taxon>
        <taxon>Anoplura</taxon>
        <taxon>Polyplacidae</taxon>
        <taxon>Polyplax</taxon>
    </lineage>
</organism>
<reference evidence="3 4" key="1">
    <citation type="submission" date="2023-10" db="EMBL/GenBank/DDBJ databases">
        <title>Genomes of two closely related lineages of the louse Polyplax serrata with different host specificities.</title>
        <authorList>
            <person name="Martinu J."/>
            <person name="Tarabai H."/>
            <person name="Stefka J."/>
            <person name="Hypsa V."/>
        </authorList>
    </citation>
    <scope>NUCLEOTIDE SEQUENCE [LARGE SCALE GENOMIC DNA]</scope>
    <source>
        <strain evidence="3">HR10_N</strain>
    </source>
</reference>
<sequence>MAGVLFVACIPTKEHERELNPTLNKEHKSSGKQRNVTILQDEEAEQVSLLADTIDSPESEDTFSLQGQDQCSLVTEKNKVVISPKKVSLDNTKEASPHTKSDDVDKKEKRKQSRLEILPDTSMEEITMRLLKSLRIENYSWVTARNEKFIYVIFSVAEGQPCEEALHVFTKWGIGNRFKSTLGIIPCALYYMSEDLQESDEEDNHSKKDSRKSGWNDFVLSVVRSRLAVAQVVESVKGSAKLNFDFVSMIILAGTIAAVGLVENSTVAIVASMLISPLMGPILAGTFGTVIHDRKLQLMGVRNELVGLSLTILVGYIIGLIIGSVDGYYGGDQWPTQEMMSRGLLRSLWVGILIALPSGAGIALGLLGDNSGSLIGVAISASLLPPAVNAGLLWALATVEVVTGGVKTEEQLKILADRIYSNHLPSEYALLGCVSLSLTLVNIFCIFLAGIVVLKIKEVAPKATTEEIQQFWHHDIKVARDYNRSFGKEDAKQFEKQLAKELVAVYSGEDEATAPLSPNDEMNEFRRRLSSLYHYSPDTARRISVCPRRLSQATWSPSPSTLENSRRFSLRDLEKLYASLGGTEHPRLSLGTAIKVAQLRPVRSVKSDEVSGLSPIVETNGDVDVTVSEGRRPSFFPRRNTRSRFTVIPSASDPLSNKC</sequence>
<evidence type="ECO:0000313" key="3">
    <source>
        <dbReference type="EMBL" id="KAK6634368.1"/>
    </source>
</evidence>
<evidence type="ECO:0000256" key="1">
    <source>
        <dbReference type="SAM" id="MobiDB-lite"/>
    </source>
</evidence>
<name>A0AAN8PJS5_POLSC</name>
<feature type="region of interest" description="Disordered" evidence="1">
    <location>
        <begin position="88"/>
        <end position="116"/>
    </location>
</feature>
<feature type="transmembrane region" description="Helical" evidence="2">
    <location>
        <begin position="374"/>
        <end position="397"/>
    </location>
</feature>
<evidence type="ECO:0000313" key="4">
    <source>
        <dbReference type="Proteomes" id="UP001372834"/>
    </source>
</evidence>
<protein>
    <submittedName>
        <fullName evidence="3">Uncharacterized protein</fullName>
    </submittedName>
</protein>
<feature type="transmembrane region" description="Helical" evidence="2">
    <location>
        <begin position="268"/>
        <end position="293"/>
    </location>
</feature>
<feature type="transmembrane region" description="Helical" evidence="2">
    <location>
        <begin position="428"/>
        <end position="454"/>
    </location>
</feature>
<dbReference type="Pfam" id="PF04087">
    <property type="entry name" value="DUF389"/>
    <property type="match status" value="1"/>
</dbReference>
<keyword evidence="2" id="KW-0812">Transmembrane</keyword>
<feature type="transmembrane region" description="Helical" evidence="2">
    <location>
        <begin position="348"/>
        <end position="367"/>
    </location>
</feature>
<evidence type="ECO:0000256" key="2">
    <source>
        <dbReference type="SAM" id="Phobius"/>
    </source>
</evidence>